<sequence>MKSMDSSFESFPSALMPIYRNEQSNQPIQLYQGELEITQQKTVIKGNGSVFFEWLPSPKVKFDFLPYTESPLELELEQANLKLSDSTLTKVSICSEDISEDILSSRFSGIPKKGIILGDGQDLSYVIFHLTNFHPFLGSCISAKSLGVKHIYTGRLQMEAYGWTVTIDSLPNIDDIIKTIKSQRGYAITHVGKLERADKSAFPSDDANKFLEGLSYFLSFSRGFWIAPLLQVGHNIKDEKVWEKWKSYKLSPWRKDIESWFSDDANGENISRAFPGFWHCWNNDTWKEPIRLAIHWYMESNAQAGAIQGSIVLQQAAFELLSWVLLVEDRKIISPGSFNERKVSAAEKLRKLFSEIGIPSKIPENFQELGEFSKEEGLNWEDGPHALTEIRNSIVHAGHPKKRNKISKLPSLGKSQAWKLGLWYLELVLLYLFDYEGDYFSRVTEKEESVPWTKNRLQA</sequence>
<dbReference type="EMBL" id="JACJPW010000041">
    <property type="protein sequence ID" value="MBD2182734.1"/>
    <property type="molecule type" value="Genomic_DNA"/>
</dbReference>
<dbReference type="InterPro" id="IPR058684">
    <property type="entry name" value="YopA_M"/>
</dbReference>
<dbReference type="AlphaFoldDB" id="A0A926VF74"/>
<gene>
    <name evidence="2" type="ORF">H6G03_16960</name>
</gene>
<dbReference type="Proteomes" id="UP000641646">
    <property type="component" value="Unassembled WGS sequence"/>
</dbReference>
<accession>A0A926VF74</accession>
<reference evidence="2" key="1">
    <citation type="journal article" date="2015" name="ISME J.">
        <title>Draft Genome Sequence of Streptomyces incarnatus NRRL8089, which Produces the Nucleoside Antibiotic Sinefungin.</title>
        <authorList>
            <person name="Oshima K."/>
            <person name="Hattori M."/>
            <person name="Shimizu H."/>
            <person name="Fukuda K."/>
            <person name="Nemoto M."/>
            <person name="Inagaki K."/>
            <person name="Tamura T."/>
        </authorList>
    </citation>
    <scope>NUCLEOTIDE SEQUENCE</scope>
    <source>
        <strain evidence="2">FACHB-1375</strain>
    </source>
</reference>
<keyword evidence="3" id="KW-1185">Reference proteome</keyword>
<feature type="domain" description="YopA central" evidence="1">
    <location>
        <begin position="119"/>
        <end position="255"/>
    </location>
</feature>
<name>A0A926VF74_9CYAN</name>
<organism evidence="2 3">
    <name type="scientific">Aerosakkonema funiforme FACHB-1375</name>
    <dbReference type="NCBI Taxonomy" id="2949571"/>
    <lineage>
        <taxon>Bacteria</taxon>
        <taxon>Bacillati</taxon>
        <taxon>Cyanobacteriota</taxon>
        <taxon>Cyanophyceae</taxon>
        <taxon>Oscillatoriophycideae</taxon>
        <taxon>Aerosakkonematales</taxon>
        <taxon>Aerosakkonemataceae</taxon>
        <taxon>Aerosakkonema</taxon>
    </lineage>
</organism>
<reference evidence="2" key="2">
    <citation type="submission" date="2020-08" db="EMBL/GenBank/DDBJ databases">
        <authorList>
            <person name="Chen M."/>
            <person name="Teng W."/>
            <person name="Zhao L."/>
            <person name="Hu C."/>
            <person name="Zhou Y."/>
            <person name="Han B."/>
            <person name="Song L."/>
            <person name="Shu W."/>
        </authorList>
    </citation>
    <scope>NUCLEOTIDE SEQUENCE</scope>
    <source>
        <strain evidence="2">FACHB-1375</strain>
    </source>
</reference>
<comment type="caution">
    <text evidence="2">The sequence shown here is derived from an EMBL/GenBank/DDBJ whole genome shotgun (WGS) entry which is preliminary data.</text>
</comment>
<dbReference type="Pfam" id="PF26308">
    <property type="entry name" value="YopA_M"/>
    <property type="match status" value="1"/>
</dbReference>
<protein>
    <recommendedName>
        <fullName evidence="1">YopA central domain-containing protein</fullName>
    </recommendedName>
</protein>
<evidence type="ECO:0000313" key="3">
    <source>
        <dbReference type="Proteomes" id="UP000641646"/>
    </source>
</evidence>
<evidence type="ECO:0000259" key="1">
    <source>
        <dbReference type="Pfam" id="PF26308"/>
    </source>
</evidence>
<dbReference type="RefSeq" id="WP_190465742.1">
    <property type="nucleotide sequence ID" value="NZ_JACJPW010000041.1"/>
</dbReference>
<evidence type="ECO:0000313" key="2">
    <source>
        <dbReference type="EMBL" id="MBD2182734.1"/>
    </source>
</evidence>
<proteinExistence type="predicted"/>